<sequence length="583" mass="65095">MPVATAESFVDKKEKSQVNSRQRKKSTSVVVDSESTRQLAGNVHLDNQPSASYIPTHSPILNLSPNLSPESHPDSSSPVFELLDSNQRRTVQDLYGSLTHFTQDLVNMVNEEEAMNDVPPKKKRKMVKDEAVMEHQTSRPRSLRRHRNRDGYINQQRRHSVRTALGLLNSASPSDGTDANSLVHSNVHTTPSYQRISNNSRILSTTDQHVVRQPRPVVIDLSNSSSVETPRDVTPNQLQRMTTAVVGHPAYAAYGPSPTIALRGMPVVGHSMQATSYPGHSPHPSSLHTRADDLNTRYSQADGAVMAQQLHRTAPHLAPQALPSHRSHQSTNIPGPASTIPPAHQPRLYSGVPPHPYAHSHTPTSASDRRMHELQQRCSTYMSMNTNSVSPMVVPELPRSRMSGLNNVIHGTTLHPPAPVYHPYGRQVDQRHLIRHLPIHSANPQFASSPNYPSFLLHLWTMLGNQAPAAAYRMDPSEEMPDVENYEALLNLAERLGEAKPKGLSKSEIDRLVSYKYNPEVKRDSTKDQSSCVVCMCDFEKKQWLRVLPCSHEFHSKCVDKWLRSNRTCPICRSDALEKGVIQ</sequence>
<protein>
    <recommendedName>
        <fullName evidence="6">RING-type domain-containing protein</fullName>
    </recommendedName>
</protein>
<keyword evidence="3" id="KW-0862">Zinc</keyword>
<dbReference type="FunFam" id="3.30.40.10:FF:000024">
    <property type="entry name" value="RING finger protein 44 isoform X1"/>
    <property type="match status" value="1"/>
</dbReference>
<dbReference type="PROSITE" id="PS50089">
    <property type="entry name" value="ZF_RING_2"/>
    <property type="match status" value="1"/>
</dbReference>
<keyword evidence="2 4" id="KW-0863">Zinc-finger</keyword>
<proteinExistence type="predicted"/>
<dbReference type="GO" id="GO:0016567">
    <property type="term" value="P:protein ubiquitination"/>
    <property type="evidence" value="ECO:0007669"/>
    <property type="project" value="TreeGrafter"/>
</dbReference>
<dbReference type="Gene3D" id="3.30.40.10">
    <property type="entry name" value="Zinc/RING finger domain, C3HC4 (zinc finger)"/>
    <property type="match status" value="1"/>
</dbReference>
<dbReference type="GO" id="GO:0008270">
    <property type="term" value="F:zinc ion binding"/>
    <property type="evidence" value="ECO:0007669"/>
    <property type="project" value="UniProtKB-KW"/>
</dbReference>
<dbReference type="GO" id="GO:0061630">
    <property type="term" value="F:ubiquitin protein ligase activity"/>
    <property type="evidence" value="ECO:0007669"/>
    <property type="project" value="TreeGrafter"/>
</dbReference>
<feature type="domain" description="RING-type" evidence="6">
    <location>
        <begin position="532"/>
        <end position="573"/>
    </location>
</feature>
<name>A0A7J7KI22_BUGNE</name>
<evidence type="ECO:0000259" key="6">
    <source>
        <dbReference type="PROSITE" id="PS50089"/>
    </source>
</evidence>
<feature type="region of interest" description="Disordered" evidence="5">
    <location>
        <begin position="1"/>
        <end position="36"/>
    </location>
</feature>
<organism evidence="7 8">
    <name type="scientific">Bugula neritina</name>
    <name type="common">Brown bryozoan</name>
    <name type="synonym">Sertularia neritina</name>
    <dbReference type="NCBI Taxonomy" id="10212"/>
    <lineage>
        <taxon>Eukaryota</taxon>
        <taxon>Metazoa</taxon>
        <taxon>Spiralia</taxon>
        <taxon>Lophotrochozoa</taxon>
        <taxon>Bryozoa</taxon>
        <taxon>Gymnolaemata</taxon>
        <taxon>Cheilostomatida</taxon>
        <taxon>Flustrina</taxon>
        <taxon>Buguloidea</taxon>
        <taxon>Bugulidae</taxon>
        <taxon>Bugula</taxon>
    </lineage>
</organism>
<evidence type="ECO:0000256" key="3">
    <source>
        <dbReference type="ARBA" id="ARBA00022833"/>
    </source>
</evidence>
<dbReference type="Proteomes" id="UP000593567">
    <property type="component" value="Unassembled WGS sequence"/>
</dbReference>
<dbReference type="InterPro" id="IPR013083">
    <property type="entry name" value="Znf_RING/FYVE/PHD"/>
</dbReference>
<dbReference type="EMBL" id="VXIV02000429">
    <property type="protein sequence ID" value="KAF6038332.1"/>
    <property type="molecule type" value="Genomic_DNA"/>
</dbReference>
<evidence type="ECO:0000256" key="5">
    <source>
        <dbReference type="SAM" id="MobiDB-lite"/>
    </source>
</evidence>
<dbReference type="OrthoDB" id="8062037at2759"/>
<accession>A0A7J7KI22</accession>
<dbReference type="InterPro" id="IPR001841">
    <property type="entry name" value="Znf_RING"/>
</dbReference>
<keyword evidence="1" id="KW-0479">Metal-binding</keyword>
<evidence type="ECO:0000313" key="8">
    <source>
        <dbReference type="Proteomes" id="UP000593567"/>
    </source>
</evidence>
<dbReference type="SMART" id="SM00184">
    <property type="entry name" value="RING"/>
    <property type="match status" value="1"/>
</dbReference>
<feature type="compositionally biased region" description="Basic and acidic residues" evidence="5">
    <location>
        <begin position="127"/>
        <end position="137"/>
    </location>
</feature>
<evidence type="ECO:0000313" key="7">
    <source>
        <dbReference type="EMBL" id="KAF6038332.1"/>
    </source>
</evidence>
<dbReference type="AlphaFoldDB" id="A0A7J7KI22"/>
<keyword evidence="8" id="KW-1185">Reference proteome</keyword>
<dbReference type="PANTHER" id="PTHR46171:SF3">
    <property type="entry name" value="GH10160P"/>
    <property type="match status" value="1"/>
</dbReference>
<evidence type="ECO:0000256" key="1">
    <source>
        <dbReference type="ARBA" id="ARBA00022723"/>
    </source>
</evidence>
<dbReference type="SUPFAM" id="SSF57850">
    <property type="entry name" value="RING/U-box"/>
    <property type="match status" value="1"/>
</dbReference>
<feature type="region of interest" description="Disordered" evidence="5">
    <location>
        <begin position="123"/>
        <end position="144"/>
    </location>
</feature>
<gene>
    <name evidence="7" type="ORF">EB796_003369</name>
</gene>
<reference evidence="7" key="1">
    <citation type="submission" date="2020-06" db="EMBL/GenBank/DDBJ databases">
        <title>Draft genome of Bugula neritina, a colonial animal packing powerful symbionts and potential medicines.</title>
        <authorList>
            <person name="Rayko M."/>
        </authorList>
    </citation>
    <scope>NUCLEOTIDE SEQUENCE [LARGE SCALE GENOMIC DNA]</scope>
    <source>
        <strain evidence="7">Kwan_BN1</strain>
    </source>
</reference>
<dbReference type="CDD" id="cd16472">
    <property type="entry name" value="RING-H2_RNF38-like"/>
    <property type="match status" value="1"/>
</dbReference>
<evidence type="ECO:0000256" key="4">
    <source>
        <dbReference type="PROSITE-ProRule" id="PRU00175"/>
    </source>
</evidence>
<comment type="caution">
    <text evidence="7">The sequence shown here is derived from an EMBL/GenBank/DDBJ whole genome shotgun (WGS) entry which is preliminary data.</text>
</comment>
<dbReference type="Pfam" id="PF13639">
    <property type="entry name" value="zf-RING_2"/>
    <property type="match status" value="1"/>
</dbReference>
<evidence type="ECO:0000256" key="2">
    <source>
        <dbReference type="ARBA" id="ARBA00022771"/>
    </source>
</evidence>
<dbReference type="PANTHER" id="PTHR46171">
    <property type="entry name" value="GH10160P"/>
    <property type="match status" value="1"/>
</dbReference>